<gene>
    <name evidence="4" type="ORF">D0Y65_030486</name>
    <name evidence="3" type="ORF">D0Y65_038498</name>
    <name evidence="2" type="ORF">glysoja_048021</name>
</gene>
<sequence>MLRKQLRTSFLAESEMNWLVLLKDAYDGNGFLIEKDPQVVFNEKLYKYAQVDHMEPRFWGGSFENFKSELMNMEKPFKDDPGKQGGLCSIYLFYLMYPVLTAKESPES</sequence>
<keyword evidence="5" id="KW-1185">Reference proteome</keyword>
<name>A0A0B2PEV7_GLYSO</name>
<dbReference type="GO" id="GO:0003723">
    <property type="term" value="F:RNA binding"/>
    <property type="evidence" value="ECO:0007669"/>
    <property type="project" value="InterPro"/>
</dbReference>
<dbReference type="EMBL" id="KN666462">
    <property type="protein sequence ID" value="KHN07941.1"/>
    <property type="molecule type" value="Genomic_DNA"/>
</dbReference>
<feature type="domain" description="PORR" evidence="1">
    <location>
        <begin position="2"/>
        <end position="51"/>
    </location>
</feature>
<organism evidence="2">
    <name type="scientific">Glycine soja</name>
    <name type="common">Wild soybean</name>
    <dbReference type="NCBI Taxonomy" id="3848"/>
    <lineage>
        <taxon>Eukaryota</taxon>
        <taxon>Viridiplantae</taxon>
        <taxon>Streptophyta</taxon>
        <taxon>Embryophyta</taxon>
        <taxon>Tracheophyta</taxon>
        <taxon>Spermatophyta</taxon>
        <taxon>Magnoliopsida</taxon>
        <taxon>eudicotyledons</taxon>
        <taxon>Gunneridae</taxon>
        <taxon>Pentapetalae</taxon>
        <taxon>rosids</taxon>
        <taxon>fabids</taxon>
        <taxon>Fabales</taxon>
        <taxon>Fabaceae</taxon>
        <taxon>Papilionoideae</taxon>
        <taxon>50 kb inversion clade</taxon>
        <taxon>NPAAA clade</taxon>
        <taxon>indigoferoid/millettioid clade</taxon>
        <taxon>Phaseoleae</taxon>
        <taxon>Glycine</taxon>
        <taxon>Glycine subgen. Soja</taxon>
    </lineage>
</organism>
<protein>
    <recommendedName>
        <fullName evidence="1">PORR domain-containing protein</fullName>
    </recommendedName>
</protein>
<dbReference type="AlphaFoldDB" id="A0A0B2PEV7"/>
<proteinExistence type="predicted"/>
<evidence type="ECO:0000313" key="4">
    <source>
        <dbReference type="EMBL" id="RZB80790.1"/>
    </source>
</evidence>
<reference evidence="2" key="1">
    <citation type="submission" date="2014-07" db="EMBL/GenBank/DDBJ databases">
        <title>Identification of a novel salt tolerance gene in wild soybean by whole-genome sequencing.</title>
        <authorList>
            <person name="Lam H.-M."/>
            <person name="Qi X."/>
            <person name="Li M.-W."/>
            <person name="Liu X."/>
            <person name="Xie M."/>
            <person name="Ni M."/>
            <person name="Xu X."/>
        </authorList>
    </citation>
    <scope>NUCLEOTIDE SEQUENCE [LARGE SCALE GENOMIC DNA]</scope>
    <source>
        <tissue evidence="2">Root</tissue>
    </source>
</reference>
<evidence type="ECO:0000313" key="5">
    <source>
        <dbReference type="Proteomes" id="UP000289340"/>
    </source>
</evidence>
<reference evidence="3 5" key="2">
    <citation type="submission" date="2018-09" db="EMBL/GenBank/DDBJ databases">
        <title>A high-quality reference genome of wild soybean provides a powerful tool to mine soybean genomes.</title>
        <authorList>
            <person name="Xie M."/>
            <person name="Chung C.Y.L."/>
            <person name="Li M.-W."/>
            <person name="Wong F.-L."/>
            <person name="Chan T.-F."/>
            <person name="Lam H.-M."/>
        </authorList>
    </citation>
    <scope>NUCLEOTIDE SEQUENCE [LARGE SCALE GENOMIC DNA]</scope>
    <source>
        <strain evidence="5">cv. W05</strain>
        <tissue evidence="3">Hypocotyl of etiolated seedlings</tissue>
    </source>
</reference>
<dbReference type="Pfam" id="PF11955">
    <property type="entry name" value="PORR"/>
    <property type="match status" value="1"/>
</dbReference>
<dbReference type="Proteomes" id="UP000289340">
    <property type="component" value="Chromosome 11"/>
</dbReference>
<dbReference type="Proteomes" id="UP000289340">
    <property type="component" value="Chromosome 14"/>
</dbReference>
<dbReference type="EMBL" id="QZWG01000014">
    <property type="protein sequence ID" value="RZB68744.1"/>
    <property type="molecule type" value="Genomic_DNA"/>
</dbReference>
<evidence type="ECO:0000259" key="1">
    <source>
        <dbReference type="Pfam" id="PF11955"/>
    </source>
</evidence>
<dbReference type="EMBL" id="QZWG01000011">
    <property type="protein sequence ID" value="RZB80790.1"/>
    <property type="molecule type" value="Genomic_DNA"/>
</dbReference>
<dbReference type="Proteomes" id="UP000053555">
    <property type="component" value="Unassembled WGS sequence"/>
</dbReference>
<evidence type="ECO:0000313" key="3">
    <source>
        <dbReference type="EMBL" id="RZB68744.1"/>
    </source>
</evidence>
<dbReference type="InterPro" id="IPR021099">
    <property type="entry name" value="PORR_domain"/>
</dbReference>
<evidence type="ECO:0000313" key="2">
    <source>
        <dbReference type="EMBL" id="KHN07941.1"/>
    </source>
</evidence>
<accession>A0A0B2PEV7</accession>